<gene>
    <name evidence="3" type="ORF">CMC5_083200</name>
</gene>
<evidence type="ECO:0000259" key="2">
    <source>
        <dbReference type="PROSITE" id="PS50076"/>
    </source>
</evidence>
<dbReference type="STRING" id="52.CMC5_083200"/>
<dbReference type="OrthoDB" id="166297at2"/>
<dbReference type="PROSITE" id="PS50076">
    <property type="entry name" value="DNAJ_2"/>
    <property type="match status" value="1"/>
</dbReference>
<dbReference type="CDD" id="cd06257">
    <property type="entry name" value="DnaJ"/>
    <property type="match status" value="1"/>
</dbReference>
<dbReference type="SMART" id="SM00271">
    <property type="entry name" value="DnaJ"/>
    <property type="match status" value="1"/>
</dbReference>
<reference evidence="3 4" key="1">
    <citation type="submission" date="2015-07" db="EMBL/GenBank/DDBJ databases">
        <title>Genome analysis of myxobacterium Chondromyces crocatus Cm c5 reveals a high potential for natural compound synthesis and the genetic basis for the loss of fruiting body formation.</title>
        <authorList>
            <person name="Zaburannyi N."/>
            <person name="Bunk B."/>
            <person name="Maier J."/>
            <person name="Overmann J."/>
            <person name="Mueller R."/>
        </authorList>
    </citation>
    <scope>NUCLEOTIDE SEQUENCE [LARGE SCALE GENOMIC DNA]</scope>
    <source>
        <strain evidence="3 4">Cm c5</strain>
    </source>
</reference>
<organism evidence="3 4">
    <name type="scientific">Chondromyces crocatus</name>
    <dbReference type="NCBI Taxonomy" id="52"/>
    <lineage>
        <taxon>Bacteria</taxon>
        <taxon>Pseudomonadati</taxon>
        <taxon>Myxococcota</taxon>
        <taxon>Polyangia</taxon>
        <taxon>Polyangiales</taxon>
        <taxon>Polyangiaceae</taxon>
        <taxon>Chondromyces</taxon>
    </lineage>
</organism>
<evidence type="ECO:0000313" key="3">
    <source>
        <dbReference type="EMBL" id="AKT44081.1"/>
    </source>
</evidence>
<protein>
    <recommendedName>
        <fullName evidence="2">J domain-containing protein</fullName>
    </recommendedName>
</protein>
<dbReference type="Pfam" id="PF00226">
    <property type="entry name" value="DnaJ"/>
    <property type="match status" value="1"/>
</dbReference>
<feature type="domain" description="J" evidence="2">
    <location>
        <begin position="118"/>
        <end position="171"/>
    </location>
</feature>
<name>A0A0K1ETB0_CHOCO</name>
<evidence type="ECO:0000313" key="4">
    <source>
        <dbReference type="Proteomes" id="UP000067626"/>
    </source>
</evidence>
<dbReference type="InterPro" id="IPR036869">
    <property type="entry name" value="J_dom_sf"/>
</dbReference>
<sequence>MTSLPPGHLSITTTKRRRYLWCAWWTGAPTREPFRKPDAFAGGARTLEEARRAAERAAGRPLDDIEPLWAGAWVRLQAGLPPFPSKKPKRPRPEQPPPGQSQQRRRPDRPPGIPSRTSPFTLLGLAPTAPLAEIKRAFRRLALVTHPDQGGDSAAFMRARWAYEEALATRRELSGG</sequence>
<keyword evidence="4" id="KW-1185">Reference proteome</keyword>
<evidence type="ECO:0000256" key="1">
    <source>
        <dbReference type="SAM" id="MobiDB-lite"/>
    </source>
</evidence>
<dbReference type="InterPro" id="IPR001623">
    <property type="entry name" value="DnaJ_domain"/>
</dbReference>
<dbReference type="AlphaFoldDB" id="A0A0K1ETB0"/>
<accession>A0A0K1ETB0</accession>
<dbReference type="Proteomes" id="UP000067626">
    <property type="component" value="Chromosome"/>
</dbReference>
<proteinExistence type="predicted"/>
<dbReference type="Gene3D" id="1.10.287.110">
    <property type="entry name" value="DnaJ domain"/>
    <property type="match status" value="1"/>
</dbReference>
<dbReference type="RefSeq" id="WP_050435474.1">
    <property type="nucleotide sequence ID" value="NZ_CP012159.1"/>
</dbReference>
<dbReference type="EMBL" id="CP012159">
    <property type="protein sequence ID" value="AKT44081.1"/>
    <property type="molecule type" value="Genomic_DNA"/>
</dbReference>
<dbReference type="SUPFAM" id="SSF46565">
    <property type="entry name" value="Chaperone J-domain"/>
    <property type="match status" value="1"/>
</dbReference>
<feature type="region of interest" description="Disordered" evidence="1">
    <location>
        <begin position="79"/>
        <end position="122"/>
    </location>
</feature>
<dbReference type="KEGG" id="ccro:CMC5_083200"/>